<dbReference type="AlphaFoldDB" id="K2R485"/>
<reference evidence="4 5" key="1">
    <citation type="journal article" date="2012" name="BMC Genomics">
        <title>Tools to kill: Genome of one of the most destructive plant pathogenic fungi Macrophomina phaseolina.</title>
        <authorList>
            <person name="Islam M.S."/>
            <person name="Haque M.S."/>
            <person name="Islam M.M."/>
            <person name="Emdad E.M."/>
            <person name="Halim A."/>
            <person name="Hossen Q.M.M."/>
            <person name="Hossain M.Z."/>
            <person name="Ahmed B."/>
            <person name="Rahim S."/>
            <person name="Rahman M.S."/>
            <person name="Alam M.M."/>
            <person name="Hou S."/>
            <person name="Wan X."/>
            <person name="Saito J.A."/>
            <person name="Alam M."/>
        </authorList>
    </citation>
    <scope>NUCLEOTIDE SEQUENCE [LARGE SCALE GENOMIC DNA]</scope>
    <source>
        <strain evidence="4 5">MS6</strain>
    </source>
</reference>
<dbReference type="eggNOG" id="ENOG502S0XK">
    <property type="taxonomic scope" value="Eukaryota"/>
</dbReference>
<dbReference type="SUPFAM" id="SSF51735">
    <property type="entry name" value="NAD(P)-binding Rossmann-fold domains"/>
    <property type="match status" value="1"/>
</dbReference>
<evidence type="ECO:0000313" key="4">
    <source>
        <dbReference type="EMBL" id="EKG17156.1"/>
    </source>
</evidence>
<evidence type="ECO:0000259" key="3">
    <source>
        <dbReference type="Pfam" id="PF05368"/>
    </source>
</evidence>
<evidence type="ECO:0000256" key="2">
    <source>
        <dbReference type="ARBA" id="ARBA00022857"/>
    </source>
</evidence>
<name>K2R485_MACPH</name>
<dbReference type="PANTHER" id="PTHR42748">
    <property type="entry name" value="NITROGEN METABOLITE REPRESSION PROTEIN NMRA FAMILY MEMBER"/>
    <property type="match status" value="1"/>
</dbReference>
<comment type="similarity">
    <text evidence="1">Belongs to the NmrA-type oxidoreductase family.</text>
</comment>
<organism evidence="4 5">
    <name type="scientific">Macrophomina phaseolina (strain MS6)</name>
    <name type="common">Charcoal rot fungus</name>
    <dbReference type="NCBI Taxonomy" id="1126212"/>
    <lineage>
        <taxon>Eukaryota</taxon>
        <taxon>Fungi</taxon>
        <taxon>Dikarya</taxon>
        <taxon>Ascomycota</taxon>
        <taxon>Pezizomycotina</taxon>
        <taxon>Dothideomycetes</taxon>
        <taxon>Dothideomycetes incertae sedis</taxon>
        <taxon>Botryosphaeriales</taxon>
        <taxon>Botryosphaeriaceae</taxon>
        <taxon>Macrophomina</taxon>
    </lineage>
</organism>
<accession>K2R485</accession>
<dbReference type="OrthoDB" id="9997102at2759"/>
<dbReference type="PANTHER" id="PTHR42748:SF7">
    <property type="entry name" value="NMRA LIKE REDOX SENSOR 1-RELATED"/>
    <property type="match status" value="1"/>
</dbReference>
<dbReference type="Pfam" id="PF05368">
    <property type="entry name" value="NmrA"/>
    <property type="match status" value="1"/>
</dbReference>
<dbReference type="EMBL" id="AHHD01000254">
    <property type="protein sequence ID" value="EKG17156.1"/>
    <property type="molecule type" value="Genomic_DNA"/>
</dbReference>
<gene>
    <name evidence="4" type="ORF">MPH_05610</name>
</gene>
<dbReference type="HOGENOM" id="CLU_007383_8_4_1"/>
<dbReference type="Gene3D" id="3.90.25.10">
    <property type="entry name" value="UDP-galactose 4-epimerase, domain 1"/>
    <property type="match status" value="1"/>
</dbReference>
<keyword evidence="2" id="KW-0521">NADP</keyword>
<evidence type="ECO:0000313" key="5">
    <source>
        <dbReference type="Proteomes" id="UP000007129"/>
    </source>
</evidence>
<dbReference type="InterPro" id="IPR036291">
    <property type="entry name" value="NAD(P)-bd_dom_sf"/>
</dbReference>
<comment type="caution">
    <text evidence="4">The sequence shown here is derived from an EMBL/GenBank/DDBJ whole genome shotgun (WGS) entry which is preliminary data.</text>
</comment>
<dbReference type="InterPro" id="IPR008030">
    <property type="entry name" value="NmrA-like"/>
</dbReference>
<evidence type="ECO:0000256" key="1">
    <source>
        <dbReference type="ARBA" id="ARBA00006328"/>
    </source>
</evidence>
<sequence length="296" mass="31777">MTKNILVTGATGKQGSALIKALLAANADFNIYALTRNPSSDSAKALSQQSPRITVIQGDLDNPTPIFQSTPAIWALFSVQIPSGPNTSPDNEEVQGKSLIDAAVAAHVQHIVYSSVDRGTPRPLVPTSVPHFASKHRIEQHLRAAAAANPSLTYTILQPVAFLDNFAGAFGAPFAAMWRAYLGDATKLQLIATSDIGKVAARAFLEPEKYAGREIPLAGDDLNFADVQRIFREKTGKELPAAPEQVAKSIVEGNADLKAMWTWFATDGYGADVAALREEFPDLLDYGAWVEKEGGF</sequence>
<dbReference type="STRING" id="1126212.K2R485"/>
<dbReference type="CDD" id="cd05251">
    <property type="entry name" value="NmrA_like_SDR_a"/>
    <property type="match status" value="1"/>
</dbReference>
<dbReference type="VEuPathDB" id="FungiDB:MPH_05610"/>
<dbReference type="InParanoid" id="K2R485"/>
<dbReference type="Proteomes" id="UP000007129">
    <property type="component" value="Unassembled WGS sequence"/>
</dbReference>
<dbReference type="InterPro" id="IPR051164">
    <property type="entry name" value="NmrA-like_oxidored"/>
</dbReference>
<dbReference type="Gene3D" id="3.40.50.720">
    <property type="entry name" value="NAD(P)-binding Rossmann-like Domain"/>
    <property type="match status" value="1"/>
</dbReference>
<dbReference type="GO" id="GO:0005634">
    <property type="term" value="C:nucleus"/>
    <property type="evidence" value="ECO:0007669"/>
    <property type="project" value="TreeGrafter"/>
</dbReference>
<proteinExistence type="inferred from homology"/>
<protein>
    <submittedName>
        <fullName evidence="4">NmrA-like protein</fullName>
    </submittedName>
</protein>
<feature type="domain" description="NmrA-like" evidence="3">
    <location>
        <begin position="1"/>
        <end position="270"/>
    </location>
</feature>